<evidence type="ECO:0000313" key="1">
    <source>
        <dbReference type="EMBL" id="GIX89421.1"/>
    </source>
</evidence>
<dbReference type="EMBL" id="BPLR01021425">
    <property type="protein sequence ID" value="GIX89421.1"/>
    <property type="molecule type" value="Genomic_DNA"/>
</dbReference>
<dbReference type="Proteomes" id="UP001054945">
    <property type="component" value="Unassembled WGS sequence"/>
</dbReference>
<organism evidence="1 2">
    <name type="scientific">Caerostris extrusa</name>
    <name type="common">Bark spider</name>
    <name type="synonym">Caerostris bankana</name>
    <dbReference type="NCBI Taxonomy" id="172846"/>
    <lineage>
        <taxon>Eukaryota</taxon>
        <taxon>Metazoa</taxon>
        <taxon>Ecdysozoa</taxon>
        <taxon>Arthropoda</taxon>
        <taxon>Chelicerata</taxon>
        <taxon>Arachnida</taxon>
        <taxon>Araneae</taxon>
        <taxon>Araneomorphae</taxon>
        <taxon>Entelegynae</taxon>
        <taxon>Araneoidea</taxon>
        <taxon>Araneidae</taxon>
        <taxon>Caerostris</taxon>
    </lineage>
</organism>
<dbReference type="AlphaFoldDB" id="A0AAV4NZN8"/>
<sequence>MPFYLAVNDDDSFFIERLDKVRIYICLKVLKICFSQRYPPSLHSVRTCSVLISSLLAGYLFLRISKCLKLDCPLQCLDCPNMGFRIEKWIQSSCHNEAHINNGSKDLGINYRRYIMEVFVYA</sequence>
<reference evidence="1 2" key="1">
    <citation type="submission" date="2021-06" db="EMBL/GenBank/DDBJ databases">
        <title>Caerostris extrusa draft genome.</title>
        <authorList>
            <person name="Kono N."/>
            <person name="Arakawa K."/>
        </authorList>
    </citation>
    <scope>NUCLEOTIDE SEQUENCE [LARGE SCALE GENOMIC DNA]</scope>
</reference>
<proteinExistence type="predicted"/>
<gene>
    <name evidence="1" type="ORF">CEXT_811571</name>
</gene>
<comment type="caution">
    <text evidence="1">The sequence shown here is derived from an EMBL/GenBank/DDBJ whole genome shotgun (WGS) entry which is preliminary data.</text>
</comment>
<name>A0AAV4NZN8_CAEEX</name>
<protein>
    <submittedName>
        <fullName evidence="1">Uncharacterized protein</fullName>
    </submittedName>
</protein>
<keyword evidence="2" id="KW-1185">Reference proteome</keyword>
<evidence type="ECO:0000313" key="2">
    <source>
        <dbReference type="Proteomes" id="UP001054945"/>
    </source>
</evidence>
<accession>A0AAV4NZN8</accession>